<dbReference type="InterPro" id="IPR052162">
    <property type="entry name" value="Sensor_kinase/Photoreceptor"/>
</dbReference>
<dbReference type="PRINTS" id="PR00344">
    <property type="entry name" value="BCTRLSENSOR"/>
</dbReference>
<dbReference type="CDD" id="cd00082">
    <property type="entry name" value="HisKA"/>
    <property type="match status" value="1"/>
</dbReference>
<dbReference type="InterPro" id="IPR033479">
    <property type="entry name" value="dCache_1"/>
</dbReference>
<dbReference type="Gene3D" id="1.10.287.130">
    <property type="match status" value="1"/>
</dbReference>
<dbReference type="InterPro" id="IPR000700">
    <property type="entry name" value="PAS-assoc_C"/>
</dbReference>
<keyword evidence="12" id="KW-0902">Two-component regulatory system</keyword>
<dbReference type="PROSITE" id="PS50110">
    <property type="entry name" value="RESPONSE_REGULATORY"/>
    <property type="match status" value="1"/>
</dbReference>
<evidence type="ECO:0000256" key="5">
    <source>
        <dbReference type="ARBA" id="ARBA00022553"/>
    </source>
</evidence>
<accession>A0ABX2TCD5</accession>
<proteinExistence type="predicted"/>
<evidence type="ECO:0000256" key="3">
    <source>
        <dbReference type="ARBA" id="ARBA00012438"/>
    </source>
</evidence>
<comment type="catalytic activity">
    <reaction evidence="1">
        <text>ATP + protein L-histidine = ADP + protein N-phospho-L-histidine.</text>
        <dbReference type="EC" id="2.7.13.3"/>
    </reaction>
</comment>
<keyword evidence="10" id="KW-0067">ATP-binding</keyword>
<dbReference type="InterPro" id="IPR029151">
    <property type="entry name" value="Sensor-like_sf"/>
</dbReference>
<dbReference type="InterPro" id="IPR003594">
    <property type="entry name" value="HATPase_dom"/>
</dbReference>
<dbReference type="NCBIfam" id="TIGR00229">
    <property type="entry name" value="sensory_box"/>
    <property type="match status" value="2"/>
</dbReference>
<evidence type="ECO:0000256" key="11">
    <source>
        <dbReference type="ARBA" id="ARBA00022989"/>
    </source>
</evidence>
<dbReference type="PROSITE" id="PS50112">
    <property type="entry name" value="PAS"/>
    <property type="match status" value="1"/>
</dbReference>
<dbReference type="InterPro" id="IPR000014">
    <property type="entry name" value="PAS"/>
</dbReference>
<comment type="subcellular location">
    <subcellularLocation>
        <location evidence="2">Cell membrane</location>
        <topology evidence="2">Multi-pass membrane protein</topology>
    </subcellularLocation>
</comment>
<feature type="modified residue" description="4-aspartylphosphate" evidence="14">
    <location>
        <position position="996"/>
    </location>
</feature>
<dbReference type="InterPro" id="IPR036097">
    <property type="entry name" value="HisK_dim/P_sf"/>
</dbReference>
<dbReference type="SUPFAM" id="SSF47384">
    <property type="entry name" value="Homodimeric domain of signal transducing histidine kinase"/>
    <property type="match status" value="1"/>
</dbReference>
<name>A0ABX2TCD5_9PROT</name>
<evidence type="ECO:0000256" key="8">
    <source>
        <dbReference type="ARBA" id="ARBA00022741"/>
    </source>
</evidence>
<dbReference type="InterPro" id="IPR005467">
    <property type="entry name" value="His_kinase_dom"/>
</dbReference>
<evidence type="ECO:0000256" key="15">
    <source>
        <dbReference type="SAM" id="Phobius"/>
    </source>
</evidence>
<evidence type="ECO:0000256" key="12">
    <source>
        <dbReference type="ARBA" id="ARBA00023012"/>
    </source>
</evidence>
<evidence type="ECO:0000256" key="10">
    <source>
        <dbReference type="ARBA" id="ARBA00022840"/>
    </source>
</evidence>
<evidence type="ECO:0000256" key="6">
    <source>
        <dbReference type="ARBA" id="ARBA00022679"/>
    </source>
</evidence>
<evidence type="ECO:0000259" key="19">
    <source>
        <dbReference type="PROSITE" id="PS50113"/>
    </source>
</evidence>
<evidence type="ECO:0000259" key="16">
    <source>
        <dbReference type="PROSITE" id="PS50109"/>
    </source>
</evidence>
<dbReference type="SMART" id="SM00388">
    <property type="entry name" value="HisKA"/>
    <property type="match status" value="1"/>
</dbReference>
<organism evidence="20 21">
    <name type="scientific">Azospirillum oleiclasticum</name>
    <dbReference type="NCBI Taxonomy" id="2735135"/>
    <lineage>
        <taxon>Bacteria</taxon>
        <taxon>Pseudomonadati</taxon>
        <taxon>Pseudomonadota</taxon>
        <taxon>Alphaproteobacteria</taxon>
        <taxon>Rhodospirillales</taxon>
        <taxon>Azospirillaceae</taxon>
        <taxon>Azospirillum</taxon>
    </lineage>
</organism>
<dbReference type="InterPro" id="IPR004358">
    <property type="entry name" value="Sig_transdc_His_kin-like_C"/>
</dbReference>
<dbReference type="InterPro" id="IPR013656">
    <property type="entry name" value="PAS_4"/>
</dbReference>
<dbReference type="SMART" id="SM00091">
    <property type="entry name" value="PAS"/>
    <property type="match status" value="3"/>
</dbReference>
<gene>
    <name evidence="20" type="ORF">HND93_17235</name>
</gene>
<dbReference type="InterPro" id="IPR036890">
    <property type="entry name" value="HATPase_C_sf"/>
</dbReference>
<dbReference type="SMART" id="SM00387">
    <property type="entry name" value="HATPase_c"/>
    <property type="match status" value="1"/>
</dbReference>
<dbReference type="CDD" id="cd00130">
    <property type="entry name" value="PAS"/>
    <property type="match status" value="3"/>
</dbReference>
<dbReference type="Pfam" id="PF00072">
    <property type="entry name" value="Response_reg"/>
    <property type="match status" value="1"/>
</dbReference>
<dbReference type="SUPFAM" id="SSF52172">
    <property type="entry name" value="CheY-like"/>
    <property type="match status" value="1"/>
</dbReference>
<dbReference type="InterPro" id="IPR011006">
    <property type="entry name" value="CheY-like_superfamily"/>
</dbReference>
<reference evidence="20 21" key="1">
    <citation type="submission" date="2020-05" db="EMBL/GenBank/DDBJ databases">
        <title>Azospirillum oleiclasticum sp. nov, a nitrogen-fixing and heavy crude oil-emulsifying bacterium isolated from the crude oil of Yumen Oilfield.</title>
        <authorList>
            <person name="Wu D."/>
            <person name="Cai M."/>
            <person name="Zhang X."/>
        </authorList>
    </citation>
    <scope>NUCLEOTIDE SEQUENCE [LARGE SCALE GENOMIC DNA]</scope>
    <source>
        <strain evidence="20 21">ROY-1-1-2</strain>
    </source>
</reference>
<dbReference type="Pfam" id="PF08448">
    <property type="entry name" value="PAS_4"/>
    <property type="match status" value="1"/>
</dbReference>
<dbReference type="Pfam" id="PF02518">
    <property type="entry name" value="HATPase_c"/>
    <property type="match status" value="1"/>
</dbReference>
<dbReference type="InterPro" id="IPR001789">
    <property type="entry name" value="Sig_transdc_resp-reg_receiver"/>
</dbReference>
<dbReference type="Pfam" id="PF02743">
    <property type="entry name" value="dCache_1"/>
    <property type="match status" value="1"/>
</dbReference>
<feature type="domain" description="PAS" evidence="18">
    <location>
        <begin position="564"/>
        <end position="636"/>
    </location>
</feature>
<keyword evidence="5 14" id="KW-0597">Phosphoprotein</keyword>
<evidence type="ECO:0000256" key="2">
    <source>
        <dbReference type="ARBA" id="ARBA00004651"/>
    </source>
</evidence>
<dbReference type="SUPFAM" id="SSF55785">
    <property type="entry name" value="PYP-like sensor domain (PAS domain)"/>
    <property type="match status" value="3"/>
</dbReference>
<keyword evidence="8" id="KW-0547">Nucleotide-binding</keyword>
<sequence>MNGWSPAALSGWPVRRLLGLLLLVALPLLAFELHAVFEMRAEREREVGQDARRLLDLVDAEQQRISDDIHHMLVVLTEMGIGRLDAAACNDTLARIRQRFPPYLAIQTLDRNGVVRCATQPRTIGLSFADRPYFREALDVDEVVSSPYLLSRVSGLPVVSYSRSFRTDDGAPDGVVVILLSVRWLERYLAQTPLPPGATVLIADRSGTVLARVPELPGLSGQPLPERYRPLWEAGAKGVSALTGIDGVTRITAYSPLGVGNRDTFIEVGLDRSVALRRINAAAGRSLLIFAGVLVVAGTGAVWGIGRLVRAQRRAEESALKTARVLASTVDGVVELDRSWRFTYLNDRARALIADGRDVTGRVLWDEFPELVDSPLWDLAHRAMVDGRPVDAEFHGTRTGRWFWMRAFPSDDGMSVYLLDISRRKRAEEALRESNDRLSLALRSAHAGTFEWDLRTGLGHWSEESCRIFGLDPATCAASNAVWVTVVHPDDLEAASLSSRQQLFTERRPDFLLEYRVVHADGSVRWVSTIGRVTYDADGTPLSSRGLNIDVTERQALAEALRRSEERLGIALAAADAGLWDIDLRTGTATWSDGMYRLFGVEPAAFTPTEQSFLGLLHPDDREAVRRTTRAAAEAVQPDYRAEFRILHPREGVRWILGIGRAARDGTGAVIRLSGLNIDITERKAMEQALREAKAKADDANLSKSKFLAAASHDLRQPLQSALLFAGVLQQHLRGTDGAGPLASLERTLETLKDLLDGLLDVSRLEAGVVVPKLEDLALAPFLSRLAASYGPATSGKGLDLRVECDDRGLAVRSDAVLLERMLRNLLENAIRYTPHGHVRLTCAADGRAVRLMVEDSGIGIPPEHLPRVFDAFHQVGNSERDRSQGLGLGLAIVQRLSTLLHHPVTVRSDPGVGSVFTIEVPRAVAPERTGSGTGAAEAGGPGGLAVLIDDDVMVLVGMQSMFRDWGYEVIAAGSAEQAIERLTPVRRVPDIVVADYRLRQGEVGTDAVERVRALVGQRVPGLILTGEIGQDCERAAAAHGLPVVRKPVTPRQLRASVLGLLRRTG</sequence>
<dbReference type="RefSeq" id="WP_180283215.1">
    <property type="nucleotide sequence ID" value="NZ_JABFDB010000011.1"/>
</dbReference>
<keyword evidence="4" id="KW-1003">Cell membrane</keyword>
<dbReference type="CDD" id="cd12914">
    <property type="entry name" value="PDC1_DGC_like"/>
    <property type="match status" value="1"/>
</dbReference>
<keyword evidence="7 15" id="KW-0812">Transmembrane</keyword>
<keyword evidence="11 15" id="KW-1133">Transmembrane helix</keyword>
<dbReference type="InterPro" id="IPR001610">
    <property type="entry name" value="PAC"/>
</dbReference>
<evidence type="ECO:0000256" key="4">
    <source>
        <dbReference type="ARBA" id="ARBA00022475"/>
    </source>
</evidence>
<dbReference type="Gene3D" id="3.30.565.10">
    <property type="entry name" value="Histidine kinase-like ATPase, C-terminal domain"/>
    <property type="match status" value="1"/>
</dbReference>
<feature type="domain" description="Histidine kinase" evidence="16">
    <location>
        <begin position="710"/>
        <end position="925"/>
    </location>
</feature>
<comment type="caution">
    <text evidence="20">The sequence shown here is derived from an EMBL/GenBank/DDBJ whole genome shotgun (WGS) entry which is preliminary data.</text>
</comment>
<protein>
    <recommendedName>
        <fullName evidence="3">histidine kinase</fullName>
        <ecNumber evidence="3">2.7.13.3</ecNumber>
    </recommendedName>
</protein>
<evidence type="ECO:0000256" key="14">
    <source>
        <dbReference type="PROSITE-ProRule" id="PRU00169"/>
    </source>
</evidence>
<evidence type="ECO:0000313" key="21">
    <source>
        <dbReference type="Proteomes" id="UP000584642"/>
    </source>
</evidence>
<evidence type="ECO:0000256" key="13">
    <source>
        <dbReference type="ARBA" id="ARBA00023136"/>
    </source>
</evidence>
<dbReference type="Gene3D" id="3.40.50.2300">
    <property type="match status" value="1"/>
</dbReference>
<dbReference type="Gene3D" id="2.10.70.100">
    <property type="match status" value="2"/>
</dbReference>
<keyword evidence="21" id="KW-1185">Reference proteome</keyword>
<dbReference type="PROSITE" id="PS50109">
    <property type="entry name" value="HIS_KIN"/>
    <property type="match status" value="1"/>
</dbReference>
<feature type="domain" description="PAC" evidence="19">
    <location>
        <begin position="511"/>
        <end position="563"/>
    </location>
</feature>
<dbReference type="EC" id="2.7.13.3" evidence="3"/>
<keyword evidence="6" id="KW-0808">Transferase</keyword>
<dbReference type="CDD" id="cd00156">
    <property type="entry name" value="REC"/>
    <property type="match status" value="1"/>
</dbReference>
<dbReference type="SUPFAM" id="SSF103190">
    <property type="entry name" value="Sensory domain-like"/>
    <property type="match status" value="1"/>
</dbReference>
<dbReference type="SMART" id="SM00086">
    <property type="entry name" value="PAC"/>
    <property type="match status" value="2"/>
</dbReference>
<dbReference type="PANTHER" id="PTHR43304:SF1">
    <property type="entry name" value="PAC DOMAIN-CONTAINING PROTEIN"/>
    <property type="match status" value="1"/>
</dbReference>
<dbReference type="Pfam" id="PF00512">
    <property type="entry name" value="HisKA"/>
    <property type="match status" value="1"/>
</dbReference>
<dbReference type="Pfam" id="PF08447">
    <property type="entry name" value="PAS_3"/>
    <property type="match status" value="2"/>
</dbReference>
<dbReference type="SMART" id="SM00448">
    <property type="entry name" value="REC"/>
    <property type="match status" value="1"/>
</dbReference>
<keyword evidence="9" id="KW-0418">Kinase</keyword>
<evidence type="ECO:0000313" key="20">
    <source>
        <dbReference type="EMBL" id="NYZ21460.1"/>
    </source>
</evidence>
<evidence type="ECO:0000256" key="7">
    <source>
        <dbReference type="ARBA" id="ARBA00022692"/>
    </source>
</evidence>
<feature type="domain" description="PAC" evidence="19">
    <location>
        <begin position="640"/>
        <end position="692"/>
    </location>
</feature>
<dbReference type="Gene3D" id="3.30.450.20">
    <property type="entry name" value="PAS domain"/>
    <property type="match status" value="5"/>
</dbReference>
<evidence type="ECO:0000259" key="17">
    <source>
        <dbReference type="PROSITE" id="PS50110"/>
    </source>
</evidence>
<dbReference type="InterPro" id="IPR003661">
    <property type="entry name" value="HisK_dim/P_dom"/>
</dbReference>
<evidence type="ECO:0000256" key="1">
    <source>
        <dbReference type="ARBA" id="ARBA00000085"/>
    </source>
</evidence>
<evidence type="ECO:0000259" key="18">
    <source>
        <dbReference type="PROSITE" id="PS50112"/>
    </source>
</evidence>
<evidence type="ECO:0000256" key="9">
    <source>
        <dbReference type="ARBA" id="ARBA00022777"/>
    </source>
</evidence>
<dbReference type="EMBL" id="JABFDB010000011">
    <property type="protein sequence ID" value="NYZ21460.1"/>
    <property type="molecule type" value="Genomic_DNA"/>
</dbReference>
<dbReference type="InterPro" id="IPR013655">
    <property type="entry name" value="PAS_fold_3"/>
</dbReference>
<dbReference type="CDD" id="cd12915">
    <property type="entry name" value="PDC2_DGC_like"/>
    <property type="match status" value="1"/>
</dbReference>
<feature type="transmembrane region" description="Helical" evidence="15">
    <location>
        <begin position="17"/>
        <end position="37"/>
    </location>
</feature>
<dbReference type="PANTHER" id="PTHR43304">
    <property type="entry name" value="PHYTOCHROME-LIKE PROTEIN CPH1"/>
    <property type="match status" value="1"/>
</dbReference>
<dbReference type="SUPFAM" id="SSF55874">
    <property type="entry name" value="ATPase domain of HSP90 chaperone/DNA topoisomerase II/histidine kinase"/>
    <property type="match status" value="1"/>
</dbReference>
<feature type="domain" description="Response regulatory" evidence="17">
    <location>
        <begin position="945"/>
        <end position="1062"/>
    </location>
</feature>
<dbReference type="Proteomes" id="UP000584642">
    <property type="component" value="Unassembled WGS sequence"/>
</dbReference>
<dbReference type="PROSITE" id="PS50113">
    <property type="entry name" value="PAC"/>
    <property type="match status" value="2"/>
</dbReference>
<dbReference type="InterPro" id="IPR035965">
    <property type="entry name" value="PAS-like_dom_sf"/>
</dbReference>
<feature type="transmembrane region" description="Helical" evidence="15">
    <location>
        <begin position="287"/>
        <end position="306"/>
    </location>
</feature>
<keyword evidence="13 15" id="KW-0472">Membrane</keyword>